<dbReference type="InterPro" id="IPR050464">
    <property type="entry name" value="Zeta_carotene_desat/Oxidored"/>
</dbReference>
<keyword evidence="3 6" id="KW-0274">FAD</keyword>
<dbReference type="InterPro" id="IPR002937">
    <property type="entry name" value="Amino_oxidase"/>
</dbReference>
<evidence type="ECO:0000256" key="3">
    <source>
        <dbReference type="ARBA" id="ARBA00022827"/>
    </source>
</evidence>
<proteinExistence type="inferred from homology"/>
<comment type="subcellular location">
    <subcellularLocation>
        <location evidence="6">Cytoplasm</location>
    </subcellularLocation>
</comment>
<evidence type="ECO:0000256" key="1">
    <source>
        <dbReference type="ARBA" id="ARBA00001974"/>
    </source>
</evidence>
<gene>
    <name evidence="8" type="ORF">DEIGR_101988</name>
</gene>
<keyword evidence="2 6" id="KW-0285">Flavoprotein</keyword>
<protein>
    <recommendedName>
        <fullName evidence="6">Coproporphyrinogen III oxidase</fullName>
        <ecNumber evidence="6">1.3.3.15</ecNumber>
    </recommendedName>
</protein>
<accession>A0A117DR34</accession>
<dbReference type="InterPro" id="IPR036188">
    <property type="entry name" value="FAD/NAD-bd_sf"/>
</dbReference>
<comment type="cofactor">
    <cofactor evidence="1 6">
        <name>FAD</name>
        <dbReference type="ChEBI" id="CHEBI:57692"/>
    </cofactor>
</comment>
<evidence type="ECO:0000256" key="6">
    <source>
        <dbReference type="RuleBase" id="RU364052"/>
    </source>
</evidence>
<evidence type="ECO:0000256" key="2">
    <source>
        <dbReference type="ARBA" id="ARBA00022630"/>
    </source>
</evidence>
<keyword evidence="4 6" id="KW-0560">Oxidoreductase</keyword>
<name>A0A117DR34_9DEIO</name>
<dbReference type="OrthoDB" id="9805195at2"/>
<feature type="domain" description="Amine oxidase" evidence="7">
    <location>
        <begin position="30"/>
        <end position="455"/>
    </location>
</feature>
<dbReference type="EMBL" id="BCMS01000001">
    <property type="protein sequence ID" value="GAQ21961.1"/>
    <property type="molecule type" value="Genomic_DNA"/>
</dbReference>
<evidence type="ECO:0000256" key="4">
    <source>
        <dbReference type="ARBA" id="ARBA00023002"/>
    </source>
</evidence>
<dbReference type="Gene3D" id="1.10.3110.10">
    <property type="entry name" value="protoporphyrinogen ix oxidase, domain 3"/>
    <property type="match status" value="1"/>
</dbReference>
<dbReference type="SUPFAM" id="SSF51905">
    <property type="entry name" value="FAD/NAD(P)-binding domain"/>
    <property type="match status" value="1"/>
</dbReference>
<dbReference type="GO" id="GO:0006783">
    <property type="term" value="P:heme biosynthetic process"/>
    <property type="evidence" value="ECO:0007669"/>
    <property type="project" value="UniProtKB-UniRule"/>
</dbReference>
<dbReference type="NCBIfam" id="TIGR00562">
    <property type="entry name" value="proto_IX_ox"/>
    <property type="match status" value="1"/>
</dbReference>
<dbReference type="InterPro" id="IPR004572">
    <property type="entry name" value="Protoporphyrinogen_oxidase"/>
</dbReference>
<evidence type="ECO:0000313" key="9">
    <source>
        <dbReference type="Proteomes" id="UP000056209"/>
    </source>
</evidence>
<dbReference type="EC" id="1.3.3.15" evidence="6"/>
<comment type="pathway">
    <text evidence="6">Porphyrin-containing compound metabolism; protoheme biosynthesis.</text>
</comment>
<dbReference type="PANTHER" id="PTHR42923:SF3">
    <property type="entry name" value="PROTOPORPHYRINOGEN OXIDASE"/>
    <property type="match status" value="1"/>
</dbReference>
<keyword evidence="5 6" id="KW-0350">Heme biosynthesis</keyword>
<comment type="function">
    <text evidence="6">Involved in coproporphyrin-dependent heme b biosynthesis. Catalyzes the oxidation of coproporphyrinogen III to coproporphyrin III.</text>
</comment>
<evidence type="ECO:0000256" key="5">
    <source>
        <dbReference type="ARBA" id="ARBA00023133"/>
    </source>
</evidence>
<keyword evidence="6" id="KW-0963">Cytoplasm</keyword>
<evidence type="ECO:0000313" key="8">
    <source>
        <dbReference type="EMBL" id="GAQ21961.1"/>
    </source>
</evidence>
<dbReference type="SUPFAM" id="SSF54373">
    <property type="entry name" value="FAD-linked reductases, C-terminal domain"/>
    <property type="match status" value="1"/>
</dbReference>
<dbReference type="Gene3D" id="3.90.660.20">
    <property type="entry name" value="Protoporphyrinogen oxidase, mitochondrial, domain 2"/>
    <property type="match status" value="1"/>
</dbReference>
<sequence length="460" mass="49430">MTDAAATNGAAPSGTGAGGELPVIIVGGGITGLSAAWELQTRGVPFVLLEAGDYLGGKLHSERTEDGFLVERAADAFILGKPYAAQLAREVGLEAQVIHPREDTKKIYFLRGGQLLPFPPNMKMFVPLDDDSFLQSGVLSEGGLRRYLDEQHVPPKPPTDEDESLASFLTRRFGPESLNFIVPLAAGIYVANPLELSMKAAFPQFLKMEQEYGSVIRGSRATPRAAGPIFMSFQEGTSTLIRALQERLTGGEIRLNTPVLRVHEHGVTLAGGEELRGRAVINTTPAWYAGAMYQRDYPEAASLIGQLKANSSVAVVLAYRAEQFPGDMLLHGLQVDASEDTLLKAITVHSAKMHGRAPDGHVLMRVFFKDIEPATARVLAQETAERLFGAQGDPLWHAFGDWRGKNPAYVVGHLDHIARIRAALPAHQQIAGASYTGVGVPDCVNAGRTAARAVLTPVTA</sequence>
<evidence type="ECO:0000259" key="7">
    <source>
        <dbReference type="Pfam" id="PF01593"/>
    </source>
</evidence>
<comment type="catalytic activity">
    <reaction evidence="6">
        <text>coproporphyrinogen III + 3 O2 = coproporphyrin III + 3 H2O2</text>
        <dbReference type="Rhea" id="RHEA:43436"/>
        <dbReference type="ChEBI" id="CHEBI:15379"/>
        <dbReference type="ChEBI" id="CHEBI:16240"/>
        <dbReference type="ChEBI" id="CHEBI:57309"/>
        <dbReference type="ChEBI" id="CHEBI:131725"/>
        <dbReference type="EC" id="1.3.3.15"/>
    </reaction>
</comment>
<keyword evidence="9" id="KW-1185">Reference proteome</keyword>
<organism evidence="8 9">
    <name type="scientific">Deinococcus grandis</name>
    <dbReference type="NCBI Taxonomy" id="57498"/>
    <lineage>
        <taxon>Bacteria</taxon>
        <taxon>Thermotogati</taxon>
        <taxon>Deinococcota</taxon>
        <taxon>Deinococci</taxon>
        <taxon>Deinococcales</taxon>
        <taxon>Deinococcaceae</taxon>
        <taxon>Deinococcus</taxon>
    </lineage>
</organism>
<dbReference type="GO" id="GO:0005737">
    <property type="term" value="C:cytoplasm"/>
    <property type="evidence" value="ECO:0007669"/>
    <property type="project" value="UniProtKB-SubCell"/>
</dbReference>
<dbReference type="RefSeq" id="WP_058976808.1">
    <property type="nucleotide sequence ID" value="NZ_BCMS01000001.1"/>
</dbReference>
<dbReference type="Proteomes" id="UP000056209">
    <property type="component" value="Unassembled WGS sequence"/>
</dbReference>
<dbReference type="GO" id="GO:0004729">
    <property type="term" value="F:oxygen-dependent protoporphyrinogen oxidase activity"/>
    <property type="evidence" value="ECO:0007669"/>
    <property type="project" value="UniProtKB-UniRule"/>
</dbReference>
<dbReference type="PANTHER" id="PTHR42923">
    <property type="entry name" value="PROTOPORPHYRINOGEN OXIDASE"/>
    <property type="match status" value="1"/>
</dbReference>
<comment type="caution">
    <text evidence="8">The sequence shown here is derived from an EMBL/GenBank/DDBJ whole genome shotgun (WGS) entry which is preliminary data.</text>
</comment>
<comment type="similarity">
    <text evidence="6">Belongs to the protoporphyrinogen/coproporphyrinogen oxidase family. Coproporphyrinogen III oxidase subfamily.</text>
</comment>
<reference evidence="9" key="1">
    <citation type="submission" date="2015-11" db="EMBL/GenBank/DDBJ databases">
        <title>Draft Genome Sequence of the Radioresistant Bacterium Deinococcus grandis, Isolated from Freshwater Fish in Japan.</title>
        <authorList>
            <person name="Satoh K."/>
            <person name="Onodera T."/>
            <person name="Omoso K."/>
            <person name="Takeda-Yano K."/>
            <person name="Katayama T."/>
            <person name="Oono Y."/>
            <person name="Narumi I."/>
        </authorList>
    </citation>
    <scope>NUCLEOTIDE SEQUENCE [LARGE SCALE GENOMIC DNA]</scope>
    <source>
        <strain evidence="9">ATCC 43672</strain>
    </source>
</reference>
<dbReference type="AlphaFoldDB" id="A0A117DR34"/>
<dbReference type="Pfam" id="PF01593">
    <property type="entry name" value="Amino_oxidase"/>
    <property type="match status" value="1"/>
</dbReference>
<dbReference type="UniPathway" id="UPA00252"/>
<dbReference type="Gene3D" id="3.50.50.60">
    <property type="entry name" value="FAD/NAD(P)-binding domain"/>
    <property type="match status" value="1"/>
</dbReference>